<keyword evidence="4" id="KW-1185">Reference proteome</keyword>
<dbReference type="Pfam" id="PF07676">
    <property type="entry name" value="PD40"/>
    <property type="match status" value="3"/>
</dbReference>
<keyword evidence="1" id="KW-0732">Signal</keyword>
<gene>
    <name evidence="3" type="ORF">U0035_05850</name>
</gene>
<dbReference type="PANTHER" id="PTHR43135">
    <property type="entry name" value="ALPHA-D-RIBOSE 1-METHYLPHOSPHONATE 5-TRIPHOSPHATE DIPHOSPHATASE"/>
    <property type="match status" value="1"/>
</dbReference>
<dbReference type="SUPFAM" id="SSF82171">
    <property type="entry name" value="DPP6 N-terminal domain-like"/>
    <property type="match status" value="2"/>
</dbReference>
<dbReference type="InterPro" id="IPR051781">
    <property type="entry name" value="Metallo-dep_Hydrolase"/>
</dbReference>
<dbReference type="Gene3D" id="2.120.10.30">
    <property type="entry name" value="TolB, C-terminal domain"/>
    <property type="match status" value="3"/>
</dbReference>
<dbReference type="Gene3D" id="3.20.20.140">
    <property type="entry name" value="Metal-dependent hydrolases"/>
    <property type="match status" value="1"/>
</dbReference>
<dbReference type="InterPro" id="IPR032466">
    <property type="entry name" value="Metal_Hydrolase"/>
</dbReference>
<dbReference type="Gene3D" id="2.30.40.10">
    <property type="entry name" value="Urease, subunit C, domain 1"/>
    <property type="match status" value="1"/>
</dbReference>
<dbReference type="Proteomes" id="UP001325680">
    <property type="component" value="Chromosome"/>
</dbReference>
<reference evidence="3 4" key="1">
    <citation type="submission" date="2023-12" db="EMBL/GenBank/DDBJ databases">
        <title>Genome sequencing and assembly of bacterial species from a model synthetic community.</title>
        <authorList>
            <person name="Hogle S.L."/>
        </authorList>
    </citation>
    <scope>NUCLEOTIDE SEQUENCE [LARGE SCALE GENOMIC DNA]</scope>
    <source>
        <strain evidence="3 4">HAMBI_3031</strain>
    </source>
</reference>
<feature type="signal peptide" evidence="1">
    <location>
        <begin position="1"/>
        <end position="18"/>
    </location>
</feature>
<feature type="domain" description="Amidohydrolase-related" evidence="2">
    <location>
        <begin position="702"/>
        <end position="1035"/>
    </location>
</feature>
<dbReference type="SUPFAM" id="SSF51338">
    <property type="entry name" value="Composite domain of metallo-dependent hydrolases"/>
    <property type="match status" value="1"/>
</dbReference>
<dbReference type="InterPro" id="IPR011659">
    <property type="entry name" value="WD40"/>
</dbReference>
<dbReference type="EMBL" id="CP139960">
    <property type="protein sequence ID" value="WQD39669.1"/>
    <property type="molecule type" value="Genomic_DNA"/>
</dbReference>
<evidence type="ECO:0000313" key="4">
    <source>
        <dbReference type="Proteomes" id="UP001325680"/>
    </source>
</evidence>
<dbReference type="Pfam" id="PF01979">
    <property type="entry name" value="Amidohydro_1"/>
    <property type="match status" value="1"/>
</dbReference>
<dbReference type="InterPro" id="IPR006680">
    <property type="entry name" value="Amidohydro-rel"/>
</dbReference>
<evidence type="ECO:0000259" key="2">
    <source>
        <dbReference type="Pfam" id="PF01979"/>
    </source>
</evidence>
<name>A0ABZ0W9R1_9BACT</name>
<dbReference type="SUPFAM" id="SSF51556">
    <property type="entry name" value="Metallo-dependent hydrolases"/>
    <property type="match status" value="1"/>
</dbReference>
<accession>A0ABZ0W9R1</accession>
<dbReference type="RefSeq" id="WP_211316328.1">
    <property type="nucleotide sequence ID" value="NZ_CP139960.1"/>
</dbReference>
<organism evidence="3 4">
    <name type="scientific">Niabella yanshanensis</name>
    <dbReference type="NCBI Taxonomy" id="577386"/>
    <lineage>
        <taxon>Bacteria</taxon>
        <taxon>Pseudomonadati</taxon>
        <taxon>Bacteroidota</taxon>
        <taxon>Chitinophagia</taxon>
        <taxon>Chitinophagales</taxon>
        <taxon>Chitinophagaceae</taxon>
        <taxon>Niabella</taxon>
    </lineage>
</organism>
<evidence type="ECO:0000313" key="3">
    <source>
        <dbReference type="EMBL" id="WQD39669.1"/>
    </source>
</evidence>
<evidence type="ECO:0000256" key="1">
    <source>
        <dbReference type="SAM" id="SignalP"/>
    </source>
</evidence>
<protein>
    <submittedName>
        <fullName evidence="3">Amidohydrolase family protein</fullName>
    </submittedName>
</protein>
<dbReference type="PANTHER" id="PTHR43135:SF3">
    <property type="entry name" value="ALPHA-D-RIBOSE 1-METHYLPHOSPHONATE 5-TRIPHOSPHATE DIPHOSPHATASE"/>
    <property type="match status" value="1"/>
</dbReference>
<dbReference type="InterPro" id="IPR011042">
    <property type="entry name" value="6-blade_b-propeller_TolB-like"/>
</dbReference>
<proteinExistence type="predicted"/>
<sequence>MKLISMLLLSALPLSVWAQTKTDNKKWEVSNPEGPYKEVSFTVKEGTWMNLDVSPDGKEIIFDLLGDIYSIPATGGDAKLLRGGHAFEVQPRFSPDGKKISFTSDAAGGDNIWVMDRDGKNARAVTKESFRLLNNAVWTPDGQYLVARKHFTSGRSLGAGEMWMYHLSGGNGLQLTTRKNDQQDVNEPCVSPDGRYVYFSEDMYPGGYFQYNKDPNNQIFMIRRFDRDKGRVENVTGGGGGAVRPQLSHNGKYLSFVKRVRTKSVLYLRNLETGEEWPVYDQLSKDQQEAWTVFGIYTGYAWSPDDRYIYIWANGNIIKVEADAVNKATPVPFTCHVSQRIYDAVRFKQDLDVINFKANVIRQAVTAPDEKWLVFNAVGYLWKKRLPDGKPERLTSGTDFEFEPSFSADGKQLLYTTWNDENSGAIYKMNMEGVARPVKLTKTKGIFRTPSFSSDSKKIIFIKEGGSDALGPAHTSQPGIYLMSADGTGEQFVIQRGGTPYFNAAGDRIYFETGSNNLSTCKLNGEDEKVLLKSTYGNNFRVSPDEQWIAFTDLHKAYVAAFPKTGKTLEISGSSSDFPVKLVSKDAGYNLHWSSDAKKLHYTLGSQYYTINLDERFEFIAHKPDSLFKMPEQGREVGLEIATDKPDGSIAFTNARIITMKGDEIIENGTILVEDNKIKAVGKTGEVNIPSSAKTIDAAGKTIVPGFIDAHAHAGHFRTGITPQKHWPYYAALAYGVTTIHDPSANSEFVFANGELVKSGALIGPRVYSTGTILYGADGDFKAVINSLDDARSALRRTKAFGAFSVKSYNQPRREQRQQIIQAARELHMEVVPEGGSFFFHNTSMILDGHTTIEHNMPVAVLQDDVIQLWKRSQTAYTPTLIVNYGSVSGEYYWYQHTNVWEKERLMRFTPREVIDARSRHRTMLPEEEYVNGHMLSSKNLKRLSDAGVLVNMGAHGQIQGIGAHWEIWMMTQGGMTPHEALKTATINPAKSLGLDVNLGSIEPGKLADLIVLDKNPLENIYNTETIKWTMANGRLYDAEEMNEIGNSPKKRTKFPWELYKNATAFPWHDATTGHGCGCGQH</sequence>
<feature type="chain" id="PRO_5045388095" evidence="1">
    <location>
        <begin position="19"/>
        <end position="1082"/>
    </location>
</feature>
<dbReference type="InterPro" id="IPR011059">
    <property type="entry name" value="Metal-dep_hydrolase_composite"/>
</dbReference>